<dbReference type="STRING" id="246404.A0A507DX91"/>
<evidence type="ECO:0000313" key="1">
    <source>
        <dbReference type="EMBL" id="TPX55568.1"/>
    </source>
</evidence>
<dbReference type="EMBL" id="QEAP01000843">
    <property type="protein sequence ID" value="TPX55568.1"/>
    <property type="molecule type" value="Genomic_DNA"/>
</dbReference>
<accession>A0A507DX91</accession>
<name>A0A507DX91_9FUNG</name>
<sequence length="429" mass="48021">MGPRVRILLAAAVCLATLAYWMWPQTPKLAPKPVTVTSLSGQLVPRITYYNRHPGTRANMKLILKRLGLTLTPLDPSVLSGYGMEESAAEAIIDSGFVKLICDSSDVIIVSDTIPDPEQQCSSYIILEATNRIDYDIKKDIGTYHGMLWKLANQTPKGKVIFTANNPLEPMDLAREALAAPKWTLLRSTGASNVAAQSVSILEKTKVLFKPHITARIANEVLEKKNLPLKWVNHDYGGPRTAAKYLAFLEIPYQVSVMKLYENLAHGVVMLVPSKEFFKELVISRAIVFMYWHKLLLAGDDWWKYMDYYSDDISPYIYYFDSWDHLSVLISSFASNPDPKNVREKAPKAYAQLVTKTIHGWADIFSGIGMNVTVDGQTHVPGREAADLVVQPTLPDGFGGYKTFAEWKTAYEGPLEVFKKTARKDAPPF</sequence>
<gene>
    <name evidence="1" type="ORF">CcCBS67573_g09453</name>
</gene>
<dbReference type="OrthoDB" id="543916at2759"/>
<comment type="caution">
    <text evidence="1">The sequence shown here is derived from an EMBL/GenBank/DDBJ whole genome shotgun (WGS) entry which is preliminary data.</text>
</comment>
<evidence type="ECO:0000313" key="2">
    <source>
        <dbReference type="Proteomes" id="UP000320333"/>
    </source>
</evidence>
<dbReference type="AlphaFoldDB" id="A0A507DX91"/>
<dbReference type="Proteomes" id="UP000320333">
    <property type="component" value="Unassembled WGS sequence"/>
</dbReference>
<reference evidence="1 2" key="1">
    <citation type="journal article" date="2019" name="Sci. Rep.">
        <title>Comparative genomics of chytrid fungi reveal insights into the obligate biotrophic and pathogenic lifestyle of Synchytrium endobioticum.</title>
        <authorList>
            <person name="van de Vossenberg B.T.L.H."/>
            <person name="Warris S."/>
            <person name="Nguyen H.D.T."/>
            <person name="van Gent-Pelzer M.P.E."/>
            <person name="Joly D.L."/>
            <person name="van de Geest H.C."/>
            <person name="Bonants P.J.M."/>
            <person name="Smith D.S."/>
            <person name="Levesque C.A."/>
            <person name="van der Lee T.A.J."/>
        </authorList>
    </citation>
    <scope>NUCLEOTIDE SEQUENCE [LARGE SCALE GENOMIC DNA]</scope>
    <source>
        <strain evidence="1 2">CBS 675.73</strain>
    </source>
</reference>
<protein>
    <submittedName>
        <fullName evidence="1">Uncharacterized protein</fullName>
    </submittedName>
</protein>
<keyword evidence="2" id="KW-1185">Reference proteome</keyword>
<proteinExistence type="predicted"/>
<organism evidence="1 2">
    <name type="scientific">Chytriomyces confervae</name>
    <dbReference type="NCBI Taxonomy" id="246404"/>
    <lineage>
        <taxon>Eukaryota</taxon>
        <taxon>Fungi</taxon>
        <taxon>Fungi incertae sedis</taxon>
        <taxon>Chytridiomycota</taxon>
        <taxon>Chytridiomycota incertae sedis</taxon>
        <taxon>Chytridiomycetes</taxon>
        <taxon>Chytridiales</taxon>
        <taxon>Chytriomycetaceae</taxon>
        <taxon>Chytriomyces</taxon>
    </lineage>
</organism>